<dbReference type="Proteomes" id="UP001431449">
    <property type="component" value="Unassembled WGS sequence"/>
</dbReference>
<dbReference type="Gene3D" id="2.60.40.10">
    <property type="entry name" value="Immunoglobulins"/>
    <property type="match status" value="1"/>
</dbReference>
<dbReference type="InterPro" id="IPR009003">
    <property type="entry name" value="Peptidase_S1_PA"/>
</dbReference>
<dbReference type="RefSeq" id="WP_248204428.1">
    <property type="nucleotide sequence ID" value="NZ_JALNMH010000001.1"/>
</dbReference>
<dbReference type="SUPFAM" id="SSF50494">
    <property type="entry name" value="Trypsin-like serine proteases"/>
    <property type="match status" value="1"/>
</dbReference>
<dbReference type="EMBL" id="JALNMH010000001">
    <property type="protein sequence ID" value="MCK7592335.1"/>
    <property type="molecule type" value="Genomic_DNA"/>
</dbReference>
<evidence type="ECO:0000256" key="1">
    <source>
        <dbReference type="SAM" id="SignalP"/>
    </source>
</evidence>
<dbReference type="InterPro" id="IPR035986">
    <property type="entry name" value="PKD_dom_sf"/>
</dbReference>
<keyword evidence="1" id="KW-0732">Signal</keyword>
<reference evidence="2" key="1">
    <citation type="submission" date="2022-04" db="EMBL/GenBank/DDBJ databases">
        <title>Lysobacter sp. CAU 1642 isolated from sea sand.</title>
        <authorList>
            <person name="Kim W."/>
        </authorList>
    </citation>
    <scope>NUCLEOTIDE SEQUENCE</scope>
    <source>
        <strain evidence="2">CAU 1642</strain>
    </source>
</reference>
<dbReference type="PANTHER" id="PTHR36234:SF5">
    <property type="entry name" value="LYSYL ENDOPEPTIDASE"/>
    <property type="match status" value="1"/>
</dbReference>
<gene>
    <name evidence="2" type="ORF">M0G41_01480</name>
</gene>
<proteinExistence type="predicted"/>
<sequence>MFARTALLAGLALGLIAPVFAAGDPPADLAKAFADADRLEFGPLALDKLAAEDAITDKITGLPHRIAVGHDVATDAKSAGSWRQDEKARWTWALAVEAADAAHLSFGFDRFNLPEGAALNIYAADGSDRLGPYTVADRLEHGQLWTPVLMADKALIQVTLPAGAKPELDLSLQRVAHGYRGFGVKSKACKSGSCNTDVACLSSGDAWNQPRRSAGLIIIGGTGACSGSLLNNTANDRRMLFATASHCRITSNSAAAGSVVYWRYESPTCRIPGSAASGQPVSRSSSRTSQGLRLLAATNSPFSDGSGTADTRSDWTLLELAAPPAGNDFQLYWAGWDRRQPPQTCAAPSSISSTSGLCASIHHPAGDEKRITFVESPLVLGNISSASGVHFRANWDPTPPILANMQPPPSSLPPSVTEPGSSGSPLFNADRRVVGVLSGGASFCGVGSAGLNDEYGGLFHAWDGLGSASTRMRDHLDPRGTAPLALDGLDSLSSIAVTLDGPAFTTPPDSGAEIRLTANASGGSAPYTFDWDVDGDGTFERTGSGNVEQVTVPRGGAFQVRVQARDSTGATGSTQRALTVRGPQIAASSGGAATQICGDGDANIDPGERWNLPVRLQNNGDGALGGGRALFAANASAGGALEIGPNSFGYAGTANAGSCPYSFVDIASGANAVPALSTAVFDGNGFGPNDDARTADPITLGGQGVLLYGQRYTTAFMSTNGYVSFNSTETGGAFANSCGTGFFSGSSGPQLRVLHDDLVVGSGGGLRYRYFATCPRPAQAGGAQPCHVFQWNGMQSYAGGTPTGNFAFQAIAYEQSGQVTYQYVNADPLNGAEATLGLIDAAGNDPFNFACNASGSVTAQRAYCGYAPSAQPEIRQALRLPQAAVALPGLAVGQSQTVNVPVEIAADAACGSALRLDYVASADLLRGSFALNTAFDGAVASSCNVVTSCPASAPPVAEPRRGLYFNPLRPGNGLNGYFYDIGGGEQFFGGLWYTGLADATSAWYLVAGSVRGQGGEVPLTRVSNAAAPSGFATQSQSVGRAWVAQLDGDSLMLAWQFNDGRSGVELMDATQGFSFASNNHTQAWFNPAEEGWGLAIESLDVGSTDFEFFAAYIFDASGAPRWVVGDKPSTASGNVPLFDFRIHCPGCPWYTDSQEKLQPAGSLDIQYSARNRATLSTSITLPAPLNGSWTRNQTPIQPIEDPRP</sequence>
<comment type="caution">
    <text evidence="2">The sequence shown here is derived from an EMBL/GenBank/DDBJ whole genome shotgun (WGS) entry which is preliminary data.</text>
</comment>
<evidence type="ECO:0000313" key="3">
    <source>
        <dbReference type="Proteomes" id="UP001431449"/>
    </source>
</evidence>
<dbReference type="Gene3D" id="2.40.10.10">
    <property type="entry name" value="Trypsin-like serine proteases"/>
    <property type="match status" value="2"/>
</dbReference>
<name>A0ABT0GEA4_9GAMM</name>
<dbReference type="PANTHER" id="PTHR36234">
    <property type="entry name" value="LYSYL ENDOPEPTIDASE"/>
    <property type="match status" value="1"/>
</dbReference>
<keyword evidence="3" id="KW-1185">Reference proteome</keyword>
<protein>
    <submittedName>
        <fullName evidence="2">PKD domain-containing protein</fullName>
    </submittedName>
</protein>
<organism evidence="2 3">
    <name type="scientific">Pseudomarimonas salicorniae</name>
    <dbReference type="NCBI Taxonomy" id="2933270"/>
    <lineage>
        <taxon>Bacteria</taxon>
        <taxon>Pseudomonadati</taxon>
        <taxon>Pseudomonadota</taxon>
        <taxon>Gammaproteobacteria</taxon>
        <taxon>Lysobacterales</taxon>
        <taxon>Lysobacteraceae</taxon>
        <taxon>Pseudomarimonas</taxon>
    </lineage>
</organism>
<accession>A0ABT0GEA4</accession>
<dbReference type="InterPro" id="IPR013783">
    <property type="entry name" value="Ig-like_fold"/>
</dbReference>
<feature type="chain" id="PRO_5047253769" evidence="1">
    <location>
        <begin position="22"/>
        <end position="1204"/>
    </location>
</feature>
<feature type="signal peptide" evidence="1">
    <location>
        <begin position="1"/>
        <end position="21"/>
    </location>
</feature>
<dbReference type="SUPFAM" id="SSF49299">
    <property type="entry name" value="PKD domain"/>
    <property type="match status" value="1"/>
</dbReference>
<dbReference type="InterPro" id="IPR043504">
    <property type="entry name" value="Peptidase_S1_PA_chymotrypsin"/>
</dbReference>
<evidence type="ECO:0000313" key="2">
    <source>
        <dbReference type="EMBL" id="MCK7592335.1"/>
    </source>
</evidence>